<evidence type="ECO:0000313" key="3">
    <source>
        <dbReference type="Proteomes" id="UP000054217"/>
    </source>
</evidence>
<feature type="region of interest" description="Disordered" evidence="1">
    <location>
        <begin position="39"/>
        <end position="59"/>
    </location>
</feature>
<dbReference type="EMBL" id="KN832023">
    <property type="protein sequence ID" value="KIN97832.1"/>
    <property type="molecule type" value="Genomic_DNA"/>
</dbReference>
<evidence type="ECO:0000313" key="2">
    <source>
        <dbReference type="EMBL" id="KIN97832.1"/>
    </source>
</evidence>
<dbReference type="InParanoid" id="A0A0C3ILN3"/>
<gene>
    <name evidence="2" type="ORF">M404DRAFT_970207</name>
</gene>
<dbReference type="HOGENOM" id="CLU_2961841_0_0_1"/>
<keyword evidence="3" id="KW-1185">Reference proteome</keyword>
<dbReference type="AlphaFoldDB" id="A0A0C3ILN3"/>
<reference evidence="2 3" key="1">
    <citation type="submission" date="2014-04" db="EMBL/GenBank/DDBJ databases">
        <authorList>
            <consortium name="DOE Joint Genome Institute"/>
            <person name="Kuo A."/>
            <person name="Kohler A."/>
            <person name="Costa M.D."/>
            <person name="Nagy L.G."/>
            <person name="Floudas D."/>
            <person name="Copeland A."/>
            <person name="Barry K.W."/>
            <person name="Cichocki N."/>
            <person name="Veneault-Fourrey C."/>
            <person name="LaButti K."/>
            <person name="Lindquist E.A."/>
            <person name="Lipzen A."/>
            <person name="Lundell T."/>
            <person name="Morin E."/>
            <person name="Murat C."/>
            <person name="Sun H."/>
            <person name="Tunlid A."/>
            <person name="Henrissat B."/>
            <person name="Grigoriev I.V."/>
            <person name="Hibbett D.S."/>
            <person name="Martin F."/>
            <person name="Nordberg H.P."/>
            <person name="Cantor M.N."/>
            <person name="Hua S.X."/>
        </authorList>
    </citation>
    <scope>NUCLEOTIDE SEQUENCE [LARGE SCALE GENOMIC DNA]</scope>
    <source>
        <strain evidence="2 3">Marx 270</strain>
    </source>
</reference>
<name>A0A0C3ILN3_PISTI</name>
<protein>
    <submittedName>
        <fullName evidence="2">Uncharacterized protein</fullName>
    </submittedName>
</protein>
<evidence type="ECO:0000256" key="1">
    <source>
        <dbReference type="SAM" id="MobiDB-lite"/>
    </source>
</evidence>
<reference evidence="3" key="2">
    <citation type="submission" date="2015-01" db="EMBL/GenBank/DDBJ databases">
        <title>Evolutionary Origins and Diversification of the Mycorrhizal Mutualists.</title>
        <authorList>
            <consortium name="DOE Joint Genome Institute"/>
            <consortium name="Mycorrhizal Genomics Consortium"/>
            <person name="Kohler A."/>
            <person name="Kuo A."/>
            <person name="Nagy L.G."/>
            <person name="Floudas D."/>
            <person name="Copeland A."/>
            <person name="Barry K.W."/>
            <person name="Cichocki N."/>
            <person name="Veneault-Fourrey C."/>
            <person name="LaButti K."/>
            <person name="Lindquist E.A."/>
            <person name="Lipzen A."/>
            <person name="Lundell T."/>
            <person name="Morin E."/>
            <person name="Murat C."/>
            <person name="Riley R."/>
            <person name="Ohm R."/>
            <person name="Sun H."/>
            <person name="Tunlid A."/>
            <person name="Henrissat B."/>
            <person name="Grigoriev I.V."/>
            <person name="Hibbett D.S."/>
            <person name="Martin F."/>
        </authorList>
    </citation>
    <scope>NUCLEOTIDE SEQUENCE [LARGE SCALE GENOMIC DNA]</scope>
    <source>
        <strain evidence="3">Marx 270</strain>
    </source>
</reference>
<sequence>MAHSQPHKSGGSPDRVGCEYTSHDSSMCHWRTHYPTLGLGRGWEHGHWNRSRTSDLTAN</sequence>
<organism evidence="2 3">
    <name type="scientific">Pisolithus tinctorius Marx 270</name>
    <dbReference type="NCBI Taxonomy" id="870435"/>
    <lineage>
        <taxon>Eukaryota</taxon>
        <taxon>Fungi</taxon>
        <taxon>Dikarya</taxon>
        <taxon>Basidiomycota</taxon>
        <taxon>Agaricomycotina</taxon>
        <taxon>Agaricomycetes</taxon>
        <taxon>Agaricomycetidae</taxon>
        <taxon>Boletales</taxon>
        <taxon>Sclerodermatineae</taxon>
        <taxon>Pisolithaceae</taxon>
        <taxon>Pisolithus</taxon>
    </lineage>
</organism>
<dbReference type="Proteomes" id="UP000054217">
    <property type="component" value="Unassembled WGS sequence"/>
</dbReference>
<proteinExistence type="predicted"/>
<accession>A0A0C3ILN3</accession>